<dbReference type="Proteomes" id="UP001501411">
    <property type="component" value="Unassembled WGS sequence"/>
</dbReference>
<protein>
    <submittedName>
        <fullName evidence="1">DUF488 domain-containing protein</fullName>
    </submittedName>
</protein>
<dbReference type="EMBL" id="BAABIQ010000035">
    <property type="protein sequence ID" value="GAA4794529.1"/>
    <property type="molecule type" value="Genomic_DNA"/>
</dbReference>
<sequence length="117" mass="14061">MITYKIKRIYETVDEHDGFRVLVDRLWPRGIKKEDAKIDLWLKNLAPSTDLRKWFNHDDEKWTDFKSKYQAELNSNSELKETMRTFKQHKKVTFLYAAQNEKHNNAAVLKAYLEKKA</sequence>
<accession>A0ABP9BIN6</accession>
<gene>
    <name evidence="1" type="ORF">GCM10023231_23660</name>
</gene>
<comment type="caution">
    <text evidence="1">The sequence shown here is derived from an EMBL/GenBank/DDBJ whole genome shotgun (WGS) entry which is preliminary data.</text>
</comment>
<dbReference type="PANTHER" id="PTHR36849:SF1">
    <property type="entry name" value="CYTOPLASMIC PROTEIN"/>
    <property type="match status" value="1"/>
</dbReference>
<proteinExistence type="predicted"/>
<organism evidence="1 2">
    <name type="scientific">Olivibacter ginsenosidimutans</name>
    <dbReference type="NCBI Taxonomy" id="1176537"/>
    <lineage>
        <taxon>Bacteria</taxon>
        <taxon>Pseudomonadati</taxon>
        <taxon>Bacteroidota</taxon>
        <taxon>Sphingobacteriia</taxon>
        <taxon>Sphingobacteriales</taxon>
        <taxon>Sphingobacteriaceae</taxon>
        <taxon>Olivibacter</taxon>
    </lineage>
</organism>
<keyword evidence="2" id="KW-1185">Reference proteome</keyword>
<dbReference type="PANTHER" id="PTHR36849">
    <property type="entry name" value="CYTOPLASMIC PROTEIN-RELATED"/>
    <property type="match status" value="1"/>
</dbReference>
<dbReference type="InterPro" id="IPR052552">
    <property type="entry name" value="YeaO-like"/>
</dbReference>
<evidence type="ECO:0000313" key="2">
    <source>
        <dbReference type="Proteomes" id="UP001501411"/>
    </source>
</evidence>
<name>A0ABP9BIN6_9SPHI</name>
<evidence type="ECO:0000313" key="1">
    <source>
        <dbReference type="EMBL" id="GAA4794529.1"/>
    </source>
</evidence>
<dbReference type="RefSeq" id="WP_345231996.1">
    <property type="nucleotide sequence ID" value="NZ_BAABIQ010000035.1"/>
</dbReference>
<reference evidence="2" key="1">
    <citation type="journal article" date="2019" name="Int. J. Syst. Evol. Microbiol.">
        <title>The Global Catalogue of Microorganisms (GCM) 10K type strain sequencing project: providing services to taxonomists for standard genome sequencing and annotation.</title>
        <authorList>
            <consortium name="The Broad Institute Genomics Platform"/>
            <consortium name="The Broad Institute Genome Sequencing Center for Infectious Disease"/>
            <person name="Wu L."/>
            <person name="Ma J."/>
        </authorList>
    </citation>
    <scope>NUCLEOTIDE SEQUENCE [LARGE SCALE GENOMIC DNA]</scope>
    <source>
        <strain evidence="2">JCM 18200</strain>
    </source>
</reference>
<dbReference type="Pfam" id="PF22752">
    <property type="entry name" value="DUF488-N3i"/>
    <property type="match status" value="1"/>
</dbReference>